<proteinExistence type="predicted"/>
<sequence>MIIPLKLKIIFTLKSIKQVLVQHHFKTGGKSVLTLINLKEKANKAITFLKNYLPREELIVTKDLLG</sequence>
<keyword evidence="2" id="KW-1185">Reference proteome</keyword>
<dbReference type="Proteomes" id="UP000236654">
    <property type="component" value="Unassembled WGS sequence"/>
</dbReference>
<gene>
    <name evidence="1" type="ORF">CW751_10020</name>
</gene>
<name>A0A2I0R1E8_9FLAO</name>
<reference evidence="1 2" key="1">
    <citation type="submission" date="2017-12" db="EMBL/GenBank/DDBJ databases">
        <title>The draft genome sequence of Brumimicrobium saltpan LHR20.</title>
        <authorList>
            <person name="Do Z.-J."/>
            <person name="Luo H.-R."/>
        </authorList>
    </citation>
    <scope>NUCLEOTIDE SEQUENCE [LARGE SCALE GENOMIC DNA]</scope>
    <source>
        <strain evidence="1 2">LHR20</strain>
    </source>
</reference>
<dbReference type="AlphaFoldDB" id="A0A2I0R1E8"/>
<protein>
    <submittedName>
        <fullName evidence="1">Uncharacterized protein</fullName>
    </submittedName>
</protein>
<comment type="caution">
    <text evidence="1">The sequence shown here is derived from an EMBL/GenBank/DDBJ whole genome shotgun (WGS) entry which is preliminary data.</text>
</comment>
<evidence type="ECO:0000313" key="1">
    <source>
        <dbReference type="EMBL" id="PKR80397.1"/>
    </source>
</evidence>
<accession>A0A2I0R1E8</accession>
<dbReference type="EMBL" id="PJNI01000010">
    <property type="protein sequence ID" value="PKR80397.1"/>
    <property type="molecule type" value="Genomic_DNA"/>
</dbReference>
<evidence type="ECO:0000313" key="2">
    <source>
        <dbReference type="Proteomes" id="UP000236654"/>
    </source>
</evidence>
<organism evidence="1 2">
    <name type="scientific">Brumimicrobium salinarum</name>
    <dbReference type="NCBI Taxonomy" id="2058658"/>
    <lineage>
        <taxon>Bacteria</taxon>
        <taxon>Pseudomonadati</taxon>
        <taxon>Bacteroidota</taxon>
        <taxon>Flavobacteriia</taxon>
        <taxon>Flavobacteriales</taxon>
        <taxon>Crocinitomicaceae</taxon>
        <taxon>Brumimicrobium</taxon>
    </lineage>
</organism>